<organism evidence="3 4">
    <name type="scientific">Bondarzewia mesenterica</name>
    <dbReference type="NCBI Taxonomy" id="1095465"/>
    <lineage>
        <taxon>Eukaryota</taxon>
        <taxon>Fungi</taxon>
        <taxon>Dikarya</taxon>
        <taxon>Basidiomycota</taxon>
        <taxon>Agaricomycotina</taxon>
        <taxon>Agaricomycetes</taxon>
        <taxon>Russulales</taxon>
        <taxon>Bondarzewiaceae</taxon>
        <taxon>Bondarzewia</taxon>
    </lineage>
</organism>
<dbReference type="OrthoDB" id="2444174at2759"/>
<protein>
    <recommendedName>
        <fullName evidence="2">Mtf2-like C-terminal domain-containing protein</fullName>
    </recommendedName>
</protein>
<dbReference type="PANTHER" id="PTHR39468:SF1">
    <property type="entry name" value="MTF2-LIKE C-TERMINAL DOMAIN-CONTAINING PROTEIN"/>
    <property type="match status" value="1"/>
</dbReference>
<dbReference type="EMBL" id="SGPL01000249">
    <property type="protein sequence ID" value="THH14797.1"/>
    <property type="molecule type" value="Genomic_DNA"/>
</dbReference>
<feature type="region of interest" description="Disordered" evidence="1">
    <location>
        <begin position="408"/>
        <end position="474"/>
    </location>
</feature>
<dbReference type="AlphaFoldDB" id="A0A4S4LS26"/>
<feature type="compositionally biased region" description="Basic and acidic residues" evidence="1">
    <location>
        <begin position="408"/>
        <end position="418"/>
    </location>
</feature>
<dbReference type="InterPro" id="IPR043837">
    <property type="entry name" value="Mtf2-like_C"/>
</dbReference>
<dbReference type="Pfam" id="PF19189">
    <property type="entry name" value="Mtf2"/>
    <property type="match status" value="1"/>
</dbReference>
<evidence type="ECO:0000313" key="3">
    <source>
        <dbReference type="EMBL" id="THH14797.1"/>
    </source>
</evidence>
<evidence type="ECO:0000313" key="4">
    <source>
        <dbReference type="Proteomes" id="UP000310158"/>
    </source>
</evidence>
<dbReference type="GO" id="GO:0005739">
    <property type="term" value="C:mitochondrion"/>
    <property type="evidence" value="ECO:0007669"/>
    <property type="project" value="InterPro"/>
</dbReference>
<sequence>MLSTKTLAKASAPFVSRSITATIPHASRAHHLKDSIAEEEVNKPLKKDPWSGIFDGLSSALPAYNQFYRGTKSKGLSSSYFSSHKGIQKRGYSTAASSSKRLTAKNSDSIFSSTESAWDHVFDDIGTIPPLLPNNNRSPRAGTQASARPRRQAMTAREISAFDEMFNMIFNAASERKSQAHEVVEGTDIGSPSKSGMGDLFSRLRKHSRVRWTSDTDAELDKKREQMELCESDQDLLEWAMHEVFGESKRYEEAARAALEEATRAGPNSRAAKELPVLQPPAYPQLLALLMRTFRDKYKDPNLALSMFDHAQHLSIPSYVFGCTTPAYNELIATRWGCFRDLRGVCDALEEMRVNGVMPDGRTRLLVEGLRREVGERNLWVEEIEMGDGEVWSMLNRIEKLVAKQVRKVQDRQRERGPMDQSGTRESWDKWSVNAPRDAWKNPELHEDEPSKHGSWSQDENSHGSFDKHLQTSY</sequence>
<feature type="compositionally biased region" description="Polar residues" evidence="1">
    <location>
        <begin position="137"/>
        <end position="146"/>
    </location>
</feature>
<dbReference type="Proteomes" id="UP000310158">
    <property type="component" value="Unassembled WGS sequence"/>
</dbReference>
<reference evidence="3 4" key="1">
    <citation type="submission" date="2019-02" db="EMBL/GenBank/DDBJ databases">
        <title>Genome sequencing of the rare red list fungi Bondarzewia mesenterica.</title>
        <authorList>
            <person name="Buettner E."/>
            <person name="Kellner H."/>
        </authorList>
    </citation>
    <scope>NUCLEOTIDE SEQUENCE [LARGE SCALE GENOMIC DNA]</scope>
    <source>
        <strain evidence="3 4">DSM 108281</strain>
    </source>
</reference>
<feature type="region of interest" description="Disordered" evidence="1">
    <location>
        <begin position="129"/>
        <end position="151"/>
    </location>
</feature>
<dbReference type="PANTHER" id="PTHR39468">
    <property type="entry name" value="CHROMOSOME 7, WHOLE GENOME SHOTGUN SEQUENCE"/>
    <property type="match status" value="1"/>
</dbReference>
<feature type="domain" description="Mtf2-like C-terminal" evidence="2">
    <location>
        <begin position="217"/>
        <end position="400"/>
    </location>
</feature>
<name>A0A4S4LS26_9AGAM</name>
<feature type="compositionally biased region" description="Basic and acidic residues" evidence="1">
    <location>
        <begin position="460"/>
        <end position="474"/>
    </location>
</feature>
<comment type="caution">
    <text evidence="3">The sequence shown here is derived from an EMBL/GenBank/DDBJ whole genome shotgun (WGS) entry which is preliminary data.</text>
</comment>
<dbReference type="InterPro" id="IPR040009">
    <property type="entry name" value="Mtf2/C5D6.12-like"/>
</dbReference>
<keyword evidence="4" id="KW-1185">Reference proteome</keyword>
<gene>
    <name evidence="3" type="ORF">EW146_g5578</name>
</gene>
<proteinExistence type="predicted"/>
<evidence type="ECO:0000259" key="2">
    <source>
        <dbReference type="Pfam" id="PF19189"/>
    </source>
</evidence>
<accession>A0A4S4LS26</accession>
<evidence type="ECO:0000256" key="1">
    <source>
        <dbReference type="SAM" id="MobiDB-lite"/>
    </source>
</evidence>
<feature type="compositionally biased region" description="Basic and acidic residues" evidence="1">
    <location>
        <begin position="438"/>
        <end position="452"/>
    </location>
</feature>